<protein>
    <submittedName>
        <fullName evidence="1">Uncharacterized protein</fullName>
    </submittedName>
</protein>
<comment type="caution">
    <text evidence="1">The sequence shown here is derived from an EMBL/GenBank/DDBJ whole genome shotgun (WGS) entry which is preliminary data.</text>
</comment>
<evidence type="ECO:0000313" key="1">
    <source>
        <dbReference type="EMBL" id="NCD69626.1"/>
    </source>
</evidence>
<reference evidence="1" key="2">
    <citation type="submission" date="2020-10" db="EMBL/GenBank/DDBJ databases">
        <title>Mucilaginibacter sp. nov., isolated from soil.</title>
        <authorList>
            <person name="Jeon C.O."/>
        </authorList>
    </citation>
    <scope>NUCLEOTIDE SEQUENCE</scope>
    <source>
        <strain evidence="1">R11</strain>
    </source>
</reference>
<reference evidence="1" key="1">
    <citation type="submission" date="2020-01" db="EMBL/GenBank/DDBJ databases">
        <authorList>
            <person name="Seo Y.L."/>
        </authorList>
    </citation>
    <scope>NUCLEOTIDE SEQUENCE</scope>
    <source>
        <strain evidence="1">R11</strain>
    </source>
</reference>
<accession>A0A966DTP2</accession>
<organism evidence="1 2">
    <name type="scientific">Mucilaginibacter agri</name>
    <dbReference type="NCBI Taxonomy" id="2695265"/>
    <lineage>
        <taxon>Bacteria</taxon>
        <taxon>Pseudomonadati</taxon>
        <taxon>Bacteroidota</taxon>
        <taxon>Sphingobacteriia</taxon>
        <taxon>Sphingobacteriales</taxon>
        <taxon>Sphingobacteriaceae</taxon>
        <taxon>Mucilaginibacter</taxon>
    </lineage>
</organism>
<keyword evidence="2" id="KW-1185">Reference proteome</keyword>
<dbReference type="RefSeq" id="WP_166585584.1">
    <property type="nucleotide sequence ID" value="NZ_WWEO01000041.1"/>
</dbReference>
<sequence>MKRNNFTRYYRVYKNSTKVIEVSTNDLRPLKIYATPTKRWAGPLLDVLCSIPSYYSLPPDNEMYYGYTCKAKAMEMAKAGAMKYIERKIKDIEKGIGQLKQYPLDRNADFNISLLDANVRRLKSKISGT</sequence>
<proteinExistence type="predicted"/>
<dbReference type="EMBL" id="WWEO01000041">
    <property type="protein sequence ID" value="NCD69626.1"/>
    <property type="molecule type" value="Genomic_DNA"/>
</dbReference>
<dbReference type="AlphaFoldDB" id="A0A966DTP2"/>
<gene>
    <name evidence="1" type="ORF">GSY63_09690</name>
</gene>
<dbReference type="Proteomes" id="UP000638732">
    <property type="component" value="Unassembled WGS sequence"/>
</dbReference>
<name>A0A966DTP2_9SPHI</name>
<evidence type="ECO:0000313" key="2">
    <source>
        <dbReference type="Proteomes" id="UP000638732"/>
    </source>
</evidence>